<dbReference type="Proteomes" id="UP001580407">
    <property type="component" value="Unassembled WGS sequence"/>
</dbReference>
<comment type="caution">
    <text evidence="1">The sequence shown here is derived from an EMBL/GenBank/DDBJ whole genome shotgun (WGS) entry which is preliminary data.</text>
</comment>
<sequence>MNNAEKAFKTIMITVNGKPLDKKLVIDSVTYAPIQKKAVNKGEISRYSTLS</sequence>
<accession>A0ABV5B183</accession>
<evidence type="ECO:0000313" key="1">
    <source>
        <dbReference type="EMBL" id="MFB5679445.1"/>
    </source>
</evidence>
<proteinExistence type="predicted"/>
<evidence type="ECO:0000313" key="2">
    <source>
        <dbReference type="Proteomes" id="UP001580407"/>
    </source>
</evidence>
<dbReference type="RefSeq" id="WP_375523287.1">
    <property type="nucleotide sequence ID" value="NZ_JBHILM010000001.1"/>
</dbReference>
<gene>
    <name evidence="1" type="ORF">ACE3NQ_00790</name>
</gene>
<protein>
    <submittedName>
        <fullName evidence="1">Uncharacterized protein</fullName>
    </submittedName>
</protein>
<reference evidence="1 2" key="1">
    <citation type="submission" date="2024-09" db="EMBL/GenBank/DDBJ databases">
        <authorList>
            <person name="Ruan L."/>
        </authorList>
    </citation>
    <scope>NUCLEOTIDE SEQUENCE [LARGE SCALE GENOMIC DNA]</scope>
    <source>
        <strain evidence="1 2">D33</strain>
    </source>
</reference>
<keyword evidence="2" id="KW-1185">Reference proteome</keyword>
<name>A0ABV5B183_9BACL</name>
<organism evidence="1 2">
    <name type="scientific">Paenibacillus terreus</name>
    <dbReference type="NCBI Taxonomy" id="1387834"/>
    <lineage>
        <taxon>Bacteria</taxon>
        <taxon>Bacillati</taxon>
        <taxon>Bacillota</taxon>
        <taxon>Bacilli</taxon>
        <taxon>Bacillales</taxon>
        <taxon>Paenibacillaceae</taxon>
        <taxon>Paenibacillus</taxon>
    </lineage>
</organism>
<dbReference type="EMBL" id="JBHILM010000001">
    <property type="protein sequence ID" value="MFB5679445.1"/>
    <property type="molecule type" value="Genomic_DNA"/>
</dbReference>